<reference evidence="9 10" key="1">
    <citation type="submission" date="2021-03" db="EMBL/GenBank/DDBJ databases">
        <title>Sequencing the genomes of 1000 actinobacteria strains.</title>
        <authorList>
            <person name="Klenk H.-P."/>
        </authorList>
    </citation>
    <scope>NUCLEOTIDE SEQUENCE [LARGE SCALE GENOMIC DNA]</scope>
    <source>
        <strain evidence="9 10">DSM 44580</strain>
    </source>
</reference>
<keyword evidence="10" id="KW-1185">Reference proteome</keyword>
<comment type="subcellular location">
    <subcellularLocation>
        <location evidence="1">Cytoplasm</location>
    </subcellularLocation>
</comment>
<evidence type="ECO:0000256" key="5">
    <source>
        <dbReference type="ARBA" id="ARBA00022618"/>
    </source>
</evidence>
<comment type="similarity">
    <text evidence="2">Belongs to the DivIVA family.</text>
</comment>
<evidence type="ECO:0000256" key="1">
    <source>
        <dbReference type="ARBA" id="ARBA00004496"/>
    </source>
</evidence>
<name>A0ABS5AD40_9PSEU</name>
<keyword evidence="5" id="KW-0132">Cell division</keyword>
<gene>
    <name evidence="9" type="ORF">JOF53_003148</name>
</gene>
<protein>
    <recommendedName>
        <fullName evidence="3">Cell wall synthesis protein Wag31</fullName>
    </recommendedName>
    <alternativeName>
        <fullName evidence="8">Antigen 84</fullName>
    </alternativeName>
</protein>
<proteinExistence type="inferred from homology"/>
<evidence type="ECO:0000256" key="6">
    <source>
        <dbReference type="ARBA" id="ARBA00023054"/>
    </source>
</evidence>
<dbReference type="NCBIfam" id="TIGR03544">
    <property type="entry name" value="DivI1A_domain"/>
    <property type="match status" value="2"/>
</dbReference>
<dbReference type="InterPro" id="IPR019933">
    <property type="entry name" value="DivIVA_domain"/>
</dbReference>
<organism evidence="9 10">
    <name type="scientific">Crossiella equi</name>
    <dbReference type="NCBI Taxonomy" id="130796"/>
    <lineage>
        <taxon>Bacteria</taxon>
        <taxon>Bacillati</taxon>
        <taxon>Actinomycetota</taxon>
        <taxon>Actinomycetes</taxon>
        <taxon>Pseudonocardiales</taxon>
        <taxon>Pseudonocardiaceae</taxon>
        <taxon>Crossiella</taxon>
    </lineage>
</organism>
<accession>A0ABS5AD40</accession>
<dbReference type="Gene3D" id="6.10.250.660">
    <property type="match status" value="2"/>
</dbReference>
<keyword evidence="4" id="KW-0963">Cytoplasm</keyword>
<keyword evidence="6" id="KW-0175">Coiled coil</keyword>
<evidence type="ECO:0000256" key="2">
    <source>
        <dbReference type="ARBA" id="ARBA00009008"/>
    </source>
</evidence>
<evidence type="ECO:0000256" key="7">
    <source>
        <dbReference type="ARBA" id="ARBA00023306"/>
    </source>
</evidence>
<keyword evidence="7" id="KW-0131">Cell cycle</keyword>
<dbReference type="Proteomes" id="UP001519363">
    <property type="component" value="Unassembled WGS sequence"/>
</dbReference>
<sequence>MNDRGLTPKDVRDVEFGMASLLRRGYDEGEVDTFLDRIEATLRGEDTLTARQVEEVTFSKPPLGRRGYHVDEVDAFLDAVVSTLSEAEDATH</sequence>
<evidence type="ECO:0000256" key="4">
    <source>
        <dbReference type="ARBA" id="ARBA00022490"/>
    </source>
</evidence>
<evidence type="ECO:0000256" key="8">
    <source>
        <dbReference type="ARBA" id="ARBA00031737"/>
    </source>
</evidence>
<comment type="caution">
    <text evidence="9">The sequence shown here is derived from an EMBL/GenBank/DDBJ whole genome shotgun (WGS) entry which is preliminary data.</text>
</comment>
<evidence type="ECO:0000313" key="9">
    <source>
        <dbReference type="EMBL" id="MBP2474276.1"/>
    </source>
</evidence>
<dbReference type="RefSeq" id="WP_086787745.1">
    <property type="nucleotide sequence ID" value="NZ_JAGIOO010000001.1"/>
</dbReference>
<dbReference type="PANTHER" id="PTHR35794">
    <property type="entry name" value="CELL DIVISION PROTEIN DIVIVA"/>
    <property type="match status" value="1"/>
</dbReference>
<dbReference type="InterPro" id="IPR007793">
    <property type="entry name" value="DivIVA_fam"/>
</dbReference>
<evidence type="ECO:0000256" key="3">
    <source>
        <dbReference type="ARBA" id="ARBA00018787"/>
    </source>
</evidence>
<dbReference type="EMBL" id="JAGIOO010000001">
    <property type="protein sequence ID" value="MBP2474276.1"/>
    <property type="molecule type" value="Genomic_DNA"/>
</dbReference>
<evidence type="ECO:0000313" key="10">
    <source>
        <dbReference type="Proteomes" id="UP001519363"/>
    </source>
</evidence>
<dbReference type="PANTHER" id="PTHR35794:SF2">
    <property type="entry name" value="CELL DIVISION PROTEIN DIVIVA"/>
    <property type="match status" value="1"/>
</dbReference>